<dbReference type="SMART" id="SM00858">
    <property type="entry name" value="SAF"/>
    <property type="match status" value="1"/>
</dbReference>
<dbReference type="AlphaFoldDB" id="A0A1G1YIS8"/>
<feature type="domain" description="AFP-like" evidence="1">
    <location>
        <begin position="295"/>
        <end position="351"/>
    </location>
</feature>
<dbReference type="CDD" id="cd11615">
    <property type="entry name" value="SAF_NeuB_like"/>
    <property type="match status" value="1"/>
</dbReference>
<dbReference type="PROSITE" id="PS50844">
    <property type="entry name" value="AFP_LIKE"/>
    <property type="match status" value="1"/>
</dbReference>
<sequence length="351" mass="38349">MLKPIIINKVAIGPGRKPYVVAEIGVNHNGRLDLALKLIDAAAKAGADAVKFQTFRAEEVTTVATPIASYQAKNTGRKQSMQAMIRKLELNERFYPRLISHSRKRKVAFFSAAQGGFVSVDLLERLGVPMFKIGSGDLTNLPLLRYVARLKKPIILGTGMATMVEIQAAIKTMKGAGNDKIIVLQCTTDYPADPREANLAVIPEMIKKIKTLVGYSDHTMGIRVPLMAATLGACMIEKHFTLNRGLAGPDHKASATPAELQQLVKAVKFVPAILGKPIKRPSRSELPYLPLIRKSVVAARDIAKGEKFTRKNLAIKRPGTGLAPRYFDALIGRIAKRDLPKDNLISLSDVK</sequence>
<dbReference type="PANTHER" id="PTHR42966:SF1">
    <property type="entry name" value="SIALIC ACID SYNTHASE"/>
    <property type="match status" value="1"/>
</dbReference>
<dbReference type="InterPro" id="IPR006190">
    <property type="entry name" value="SAF_AFP_Neu5Ac"/>
</dbReference>
<dbReference type="InterPro" id="IPR057736">
    <property type="entry name" value="SAF_PseI/NeuA/NeuB"/>
</dbReference>
<dbReference type="InterPro" id="IPR013132">
    <property type="entry name" value="PseI/NeuA/B-like_N"/>
</dbReference>
<dbReference type="InterPro" id="IPR051690">
    <property type="entry name" value="PseI-like"/>
</dbReference>
<dbReference type="GO" id="GO:0047444">
    <property type="term" value="F:N-acylneuraminate-9-phosphate synthase activity"/>
    <property type="evidence" value="ECO:0007669"/>
    <property type="project" value="TreeGrafter"/>
</dbReference>
<dbReference type="EMBL" id="MHIL01000008">
    <property type="protein sequence ID" value="OGY52181.1"/>
    <property type="molecule type" value="Genomic_DNA"/>
</dbReference>
<name>A0A1G1YIS8_9BACT</name>
<dbReference type="SUPFAM" id="SSF51569">
    <property type="entry name" value="Aldolase"/>
    <property type="match status" value="1"/>
</dbReference>
<evidence type="ECO:0000259" key="1">
    <source>
        <dbReference type="PROSITE" id="PS50844"/>
    </source>
</evidence>
<reference evidence="2 3" key="1">
    <citation type="journal article" date="2016" name="Nat. Commun.">
        <title>Thousands of microbial genomes shed light on interconnected biogeochemical processes in an aquifer system.</title>
        <authorList>
            <person name="Anantharaman K."/>
            <person name="Brown C.T."/>
            <person name="Hug L.A."/>
            <person name="Sharon I."/>
            <person name="Castelle C.J."/>
            <person name="Probst A.J."/>
            <person name="Thomas B.C."/>
            <person name="Singh A."/>
            <person name="Wilkins M.J."/>
            <person name="Karaoz U."/>
            <person name="Brodie E.L."/>
            <person name="Williams K.H."/>
            <person name="Hubbard S.S."/>
            <person name="Banfield J.F."/>
        </authorList>
    </citation>
    <scope>NUCLEOTIDE SEQUENCE [LARGE SCALE GENOMIC DNA]</scope>
</reference>
<organism evidence="2 3">
    <name type="scientific">Candidatus Buchananbacteria bacterium RIFCSPHIGHO2_02_FULL_56_16</name>
    <dbReference type="NCBI Taxonomy" id="1797542"/>
    <lineage>
        <taxon>Bacteria</taxon>
        <taxon>Candidatus Buchananiibacteriota</taxon>
    </lineage>
</organism>
<dbReference type="Gene3D" id="3.90.1210.10">
    <property type="entry name" value="Antifreeze-like/N-acetylneuraminic acid synthase C-terminal domain"/>
    <property type="match status" value="1"/>
</dbReference>
<evidence type="ECO:0000313" key="2">
    <source>
        <dbReference type="EMBL" id="OGY52181.1"/>
    </source>
</evidence>
<dbReference type="InterPro" id="IPR013974">
    <property type="entry name" value="SAF"/>
</dbReference>
<evidence type="ECO:0000313" key="3">
    <source>
        <dbReference type="Proteomes" id="UP000177310"/>
    </source>
</evidence>
<proteinExistence type="predicted"/>
<dbReference type="STRING" id="1797542.A3J59_03455"/>
<dbReference type="Gene3D" id="3.20.20.70">
    <property type="entry name" value="Aldolase class I"/>
    <property type="match status" value="1"/>
</dbReference>
<dbReference type="Pfam" id="PF03102">
    <property type="entry name" value="NeuB"/>
    <property type="match status" value="1"/>
</dbReference>
<dbReference type="Proteomes" id="UP000177310">
    <property type="component" value="Unassembled WGS sequence"/>
</dbReference>
<dbReference type="Pfam" id="PF08666">
    <property type="entry name" value="SAF"/>
    <property type="match status" value="1"/>
</dbReference>
<comment type="caution">
    <text evidence="2">The sequence shown here is derived from an EMBL/GenBank/DDBJ whole genome shotgun (WGS) entry which is preliminary data.</text>
</comment>
<dbReference type="PANTHER" id="PTHR42966">
    <property type="entry name" value="N-ACETYLNEURAMINATE SYNTHASE"/>
    <property type="match status" value="1"/>
</dbReference>
<dbReference type="InterPro" id="IPR036732">
    <property type="entry name" value="AFP_Neu5c_C_sf"/>
</dbReference>
<dbReference type="GO" id="GO:0016051">
    <property type="term" value="P:carbohydrate biosynthetic process"/>
    <property type="evidence" value="ECO:0007669"/>
    <property type="project" value="InterPro"/>
</dbReference>
<dbReference type="InterPro" id="IPR013785">
    <property type="entry name" value="Aldolase_TIM"/>
</dbReference>
<gene>
    <name evidence="2" type="ORF">A3J59_03455</name>
</gene>
<accession>A0A1G1YIS8</accession>
<dbReference type="SUPFAM" id="SSF51269">
    <property type="entry name" value="AFP III-like domain"/>
    <property type="match status" value="1"/>
</dbReference>
<protein>
    <recommendedName>
        <fullName evidence="1">AFP-like domain-containing protein</fullName>
    </recommendedName>
</protein>